<keyword evidence="9" id="KW-1185">Reference proteome</keyword>
<dbReference type="CDD" id="cd09874">
    <property type="entry name" value="PIN_MT3492-like"/>
    <property type="match status" value="1"/>
</dbReference>
<reference evidence="9" key="1">
    <citation type="submission" date="2017-06" db="EMBL/GenBank/DDBJ databases">
        <authorList>
            <person name="Varghese N."/>
            <person name="Submissions S."/>
        </authorList>
    </citation>
    <scope>NUCLEOTIDE SEQUENCE [LARGE SCALE GENOMIC DNA]</scope>
    <source>
        <strain evidence="9">DSM 45423</strain>
    </source>
</reference>
<dbReference type="InterPro" id="IPR002716">
    <property type="entry name" value="PIN_dom"/>
</dbReference>
<evidence type="ECO:0000256" key="1">
    <source>
        <dbReference type="ARBA" id="ARBA00022649"/>
    </source>
</evidence>
<evidence type="ECO:0000313" key="8">
    <source>
        <dbReference type="EMBL" id="SNS43949.1"/>
    </source>
</evidence>
<proteinExistence type="inferred from homology"/>
<dbReference type="PANTHER" id="PTHR35901:SF1">
    <property type="entry name" value="EXONUCLEASE VAPC9"/>
    <property type="match status" value="1"/>
</dbReference>
<evidence type="ECO:0000259" key="7">
    <source>
        <dbReference type="Pfam" id="PF01850"/>
    </source>
</evidence>
<dbReference type="Gene3D" id="3.40.50.1010">
    <property type="entry name" value="5'-nuclease"/>
    <property type="match status" value="1"/>
</dbReference>
<dbReference type="HAMAP" id="MF_00265">
    <property type="entry name" value="VapC_Nob1"/>
    <property type="match status" value="1"/>
</dbReference>
<dbReference type="Proteomes" id="UP000198386">
    <property type="component" value="Unassembled WGS sequence"/>
</dbReference>
<dbReference type="InterPro" id="IPR051619">
    <property type="entry name" value="TypeII_TA_RNase_PINc/VapC"/>
</dbReference>
<dbReference type="InterPro" id="IPR029060">
    <property type="entry name" value="PIN-like_dom_sf"/>
</dbReference>
<feature type="binding site" evidence="6">
    <location>
        <position position="101"/>
    </location>
    <ligand>
        <name>Mg(2+)</name>
        <dbReference type="ChEBI" id="CHEBI:18420"/>
    </ligand>
</feature>
<protein>
    <recommendedName>
        <fullName evidence="6">Ribonuclease VapC</fullName>
        <shortName evidence="6">RNase VapC</shortName>
        <ecNumber evidence="6">3.1.-.-</ecNumber>
    </recommendedName>
    <alternativeName>
        <fullName evidence="6">Toxin VapC</fullName>
    </alternativeName>
</protein>
<keyword evidence="4 6" id="KW-0378">Hydrolase</keyword>
<dbReference type="InterPro" id="IPR022907">
    <property type="entry name" value="VapC_family"/>
</dbReference>
<dbReference type="AlphaFoldDB" id="A0A239EHA3"/>
<evidence type="ECO:0000256" key="3">
    <source>
        <dbReference type="ARBA" id="ARBA00022723"/>
    </source>
</evidence>
<comment type="similarity">
    <text evidence="6">Belongs to the PINc/VapC protein family.</text>
</comment>
<gene>
    <name evidence="6" type="primary">vapC</name>
    <name evidence="8" type="ORF">SAMN04488107_2563</name>
</gene>
<evidence type="ECO:0000313" key="9">
    <source>
        <dbReference type="Proteomes" id="UP000198386"/>
    </source>
</evidence>
<name>A0A239EHA3_9ACTN</name>
<dbReference type="EC" id="3.1.-.-" evidence="6"/>
<dbReference type="GO" id="GO:0090729">
    <property type="term" value="F:toxin activity"/>
    <property type="evidence" value="ECO:0007669"/>
    <property type="project" value="UniProtKB-KW"/>
</dbReference>
<dbReference type="SUPFAM" id="SSF88723">
    <property type="entry name" value="PIN domain-like"/>
    <property type="match status" value="1"/>
</dbReference>
<comment type="function">
    <text evidence="6">Toxic component of a toxin-antitoxin (TA) system. An RNase.</text>
</comment>
<dbReference type="GO" id="GO:0016787">
    <property type="term" value="F:hydrolase activity"/>
    <property type="evidence" value="ECO:0007669"/>
    <property type="project" value="UniProtKB-KW"/>
</dbReference>
<evidence type="ECO:0000256" key="2">
    <source>
        <dbReference type="ARBA" id="ARBA00022722"/>
    </source>
</evidence>
<dbReference type="Pfam" id="PF01850">
    <property type="entry name" value="PIN"/>
    <property type="match status" value="1"/>
</dbReference>
<dbReference type="EMBL" id="FZOH01000004">
    <property type="protein sequence ID" value="SNS43949.1"/>
    <property type="molecule type" value="Genomic_DNA"/>
</dbReference>
<comment type="cofactor">
    <cofactor evidence="6">
        <name>Mg(2+)</name>
        <dbReference type="ChEBI" id="CHEBI:18420"/>
    </cofactor>
</comment>
<feature type="binding site" evidence="6">
    <location>
        <position position="6"/>
    </location>
    <ligand>
        <name>Mg(2+)</name>
        <dbReference type="ChEBI" id="CHEBI:18420"/>
    </ligand>
</feature>
<sequence>MIAYFDTSALVPLIVAEPTSVRCRRVWDQAEAVLTVELTYVEAAAALARAQRLGRLTGTQHAEALQRWDALWDQVVSLSVDTQLVRSAAGLAATYGLRGYDAVHCAAAVGHADSTVVATAGDGDLLEAWRTAGLAVVDTTG</sequence>
<dbReference type="RefSeq" id="WP_089404277.1">
    <property type="nucleotide sequence ID" value="NZ_FZOH01000004.1"/>
</dbReference>
<evidence type="ECO:0000256" key="4">
    <source>
        <dbReference type="ARBA" id="ARBA00022801"/>
    </source>
</evidence>
<keyword evidence="6" id="KW-0800">Toxin</keyword>
<dbReference type="GO" id="GO:0000287">
    <property type="term" value="F:magnesium ion binding"/>
    <property type="evidence" value="ECO:0007669"/>
    <property type="project" value="UniProtKB-UniRule"/>
</dbReference>
<evidence type="ECO:0000256" key="5">
    <source>
        <dbReference type="ARBA" id="ARBA00022842"/>
    </source>
</evidence>
<organism evidence="8 9">
    <name type="scientific">Geodermatophilus saharensis</name>
    <dbReference type="NCBI Taxonomy" id="1137994"/>
    <lineage>
        <taxon>Bacteria</taxon>
        <taxon>Bacillati</taxon>
        <taxon>Actinomycetota</taxon>
        <taxon>Actinomycetes</taxon>
        <taxon>Geodermatophilales</taxon>
        <taxon>Geodermatophilaceae</taxon>
        <taxon>Geodermatophilus</taxon>
    </lineage>
</organism>
<evidence type="ECO:0000256" key="6">
    <source>
        <dbReference type="HAMAP-Rule" id="MF_00265"/>
    </source>
</evidence>
<keyword evidence="2 6" id="KW-0540">Nuclease</keyword>
<keyword evidence="5 6" id="KW-0460">Magnesium</keyword>
<dbReference type="GO" id="GO:0004540">
    <property type="term" value="F:RNA nuclease activity"/>
    <property type="evidence" value="ECO:0007669"/>
    <property type="project" value="InterPro"/>
</dbReference>
<keyword evidence="1 6" id="KW-1277">Toxin-antitoxin system</keyword>
<keyword evidence="3 6" id="KW-0479">Metal-binding</keyword>
<accession>A0A239EHA3</accession>
<feature type="domain" description="PIN" evidence="7">
    <location>
        <begin position="4"/>
        <end position="119"/>
    </location>
</feature>
<dbReference type="OrthoDB" id="1525146at2"/>
<dbReference type="PANTHER" id="PTHR35901">
    <property type="entry name" value="RIBONUCLEASE VAPC3"/>
    <property type="match status" value="1"/>
</dbReference>